<sequence length="299" mass="34166">MTCLVTGFPSKIAALQFEWAWQNTHQTRHIAPDERITQANTKQRFSPRTGKVRKRAGRPRMSMHDKLANLHILLRAKSFERWPLQVRFFAEDVYKMWHRWTVDMPEVIRQGIEVEMDESVLQKAALEEDPSNPVGIHKIDPTYQHMKTTLEKSRKLLVVPNNSCVICCSSLDSTKEMALDVSLRIRGEKEVTALFKEPKRRKKNVKESAKSAAIVDEDEAEEPDVLADESDPEVDFDDVLLQSDYEDVEQMQATPSGGDEWKLVDELNGQDTPSASSSTVKVRKAVIEDSDWDEAEVID</sequence>
<dbReference type="PANTHER" id="PTHR20208">
    <property type="entry name" value="STRUCTURE-SPECIFIC ENDONUCLEASE SUBUNIT SLX1"/>
    <property type="match status" value="1"/>
</dbReference>
<dbReference type="GO" id="GO:0017108">
    <property type="term" value="F:5'-flap endonuclease activity"/>
    <property type="evidence" value="ECO:0007669"/>
    <property type="project" value="TreeGrafter"/>
</dbReference>
<reference evidence="2" key="2">
    <citation type="submission" date="2021-08" db="EMBL/GenBank/DDBJ databases">
        <authorList>
            <person name="Gostincar C."/>
            <person name="Sun X."/>
            <person name="Song Z."/>
            <person name="Gunde-Cimerman N."/>
        </authorList>
    </citation>
    <scope>NUCLEOTIDE SEQUENCE</scope>
    <source>
        <strain evidence="2">EXF-8016</strain>
    </source>
</reference>
<dbReference type="EMBL" id="JAHFYH010000007">
    <property type="protein sequence ID" value="KAH0229676.1"/>
    <property type="molecule type" value="Genomic_DNA"/>
</dbReference>
<name>A0A9P8GNJ0_AURME</name>
<evidence type="ECO:0000256" key="1">
    <source>
        <dbReference type="SAM" id="MobiDB-lite"/>
    </source>
</evidence>
<dbReference type="GO" id="GO:0000724">
    <property type="term" value="P:double-strand break repair via homologous recombination"/>
    <property type="evidence" value="ECO:0007669"/>
    <property type="project" value="TreeGrafter"/>
</dbReference>
<evidence type="ECO:0000313" key="3">
    <source>
        <dbReference type="Proteomes" id="UP000767238"/>
    </source>
</evidence>
<proteinExistence type="predicted"/>
<dbReference type="GO" id="GO:0033557">
    <property type="term" value="C:Slx1-Slx4 complex"/>
    <property type="evidence" value="ECO:0007669"/>
    <property type="project" value="TreeGrafter"/>
</dbReference>
<comment type="caution">
    <text evidence="2">The sequence shown here is derived from an EMBL/GenBank/DDBJ whole genome shotgun (WGS) entry which is preliminary data.</text>
</comment>
<feature type="non-terminal residue" evidence="2">
    <location>
        <position position="1"/>
    </location>
</feature>
<dbReference type="PANTHER" id="PTHR20208:SF10">
    <property type="entry name" value="STRUCTURE-SPECIFIC ENDONUCLEASE SUBUNIT SLX1"/>
    <property type="match status" value="1"/>
</dbReference>
<organism evidence="2 3">
    <name type="scientific">Aureobasidium melanogenum</name>
    <name type="common">Aureobasidium pullulans var. melanogenum</name>
    <dbReference type="NCBI Taxonomy" id="46634"/>
    <lineage>
        <taxon>Eukaryota</taxon>
        <taxon>Fungi</taxon>
        <taxon>Dikarya</taxon>
        <taxon>Ascomycota</taxon>
        <taxon>Pezizomycotina</taxon>
        <taxon>Dothideomycetes</taxon>
        <taxon>Dothideomycetidae</taxon>
        <taxon>Dothideales</taxon>
        <taxon>Saccotheciaceae</taxon>
        <taxon>Aureobasidium</taxon>
    </lineage>
</organism>
<feature type="compositionally biased region" description="Acidic residues" evidence="1">
    <location>
        <begin position="215"/>
        <end position="233"/>
    </location>
</feature>
<reference evidence="2" key="1">
    <citation type="journal article" date="2021" name="J Fungi (Basel)">
        <title>Virulence traits and population genomics of the black yeast Aureobasidium melanogenum.</title>
        <authorList>
            <person name="Cernosa A."/>
            <person name="Sun X."/>
            <person name="Gostincar C."/>
            <person name="Fang C."/>
            <person name="Gunde-Cimerman N."/>
            <person name="Song Z."/>
        </authorList>
    </citation>
    <scope>NUCLEOTIDE SEQUENCE</scope>
    <source>
        <strain evidence="2">EXF-8016</strain>
    </source>
</reference>
<protein>
    <submittedName>
        <fullName evidence="2">Uncharacterized protein</fullName>
    </submittedName>
</protein>
<dbReference type="Proteomes" id="UP000767238">
    <property type="component" value="Unassembled WGS sequence"/>
</dbReference>
<feature type="region of interest" description="Disordered" evidence="1">
    <location>
        <begin position="250"/>
        <end position="282"/>
    </location>
</feature>
<dbReference type="AlphaFoldDB" id="A0A9P8GNJ0"/>
<dbReference type="GO" id="GO:0008821">
    <property type="term" value="F:crossover junction DNA endonuclease activity"/>
    <property type="evidence" value="ECO:0007669"/>
    <property type="project" value="TreeGrafter"/>
</dbReference>
<feature type="region of interest" description="Disordered" evidence="1">
    <location>
        <begin position="206"/>
        <end position="233"/>
    </location>
</feature>
<dbReference type="InterPro" id="IPR050381">
    <property type="entry name" value="SLX1_endonuclease"/>
</dbReference>
<gene>
    <name evidence="2" type="ORF">KCV03_g1733</name>
</gene>
<evidence type="ECO:0000313" key="2">
    <source>
        <dbReference type="EMBL" id="KAH0229676.1"/>
    </source>
</evidence>
<feature type="compositionally biased region" description="Polar residues" evidence="1">
    <location>
        <begin position="269"/>
        <end position="280"/>
    </location>
</feature>
<accession>A0A9P8GNJ0</accession>
<dbReference type="OrthoDB" id="24645at2759"/>